<dbReference type="OrthoDB" id="9784042at2"/>
<dbReference type="GO" id="GO:0006799">
    <property type="term" value="P:polyphosphate biosynthetic process"/>
    <property type="evidence" value="ECO:0007669"/>
    <property type="project" value="UniProtKB-ARBA"/>
</dbReference>
<reference evidence="3" key="1">
    <citation type="submission" date="2016-11" db="EMBL/GenBank/DDBJ databases">
        <authorList>
            <person name="Varghese N."/>
            <person name="Submissions S."/>
        </authorList>
    </citation>
    <scope>NUCLEOTIDE SEQUENCE [LARGE SCALE GENOMIC DNA]</scope>
    <source>
        <strain evidence="3">DSM 10349</strain>
    </source>
</reference>
<evidence type="ECO:0000313" key="3">
    <source>
        <dbReference type="Proteomes" id="UP000183997"/>
    </source>
</evidence>
<dbReference type="RefSeq" id="WP_072914622.1">
    <property type="nucleotide sequence ID" value="NZ_FRAR01000017.1"/>
</dbReference>
<dbReference type="Pfam" id="PF09359">
    <property type="entry name" value="VTC"/>
    <property type="match status" value="1"/>
</dbReference>
<evidence type="ECO:0000313" key="2">
    <source>
        <dbReference type="EMBL" id="SHK58601.1"/>
    </source>
</evidence>
<name>A0A1M6TNS5_9FIRM</name>
<dbReference type="AlphaFoldDB" id="A0A1M6TNS5"/>
<dbReference type="InterPro" id="IPR018966">
    <property type="entry name" value="VTC_domain"/>
</dbReference>
<dbReference type="InterPro" id="IPR042267">
    <property type="entry name" value="VTC_sf"/>
</dbReference>
<protein>
    <submittedName>
        <fullName evidence="2">VTC domain-containing protein</fullName>
    </submittedName>
</protein>
<feature type="domain" description="VTC" evidence="1">
    <location>
        <begin position="4"/>
        <end position="222"/>
    </location>
</feature>
<dbReference type="Gene3D" id="3.20.100.30">
    <property type="entry name" value="VTC, catalytic tunnel domain"/>
    <property type="match status" value="1"/>
</dbReference>
<dbReference type="EMBL" id="FRAR01000017">
    <property type="protein sequence ID" value="SHK58601.1"/>
    <property type="molecule type" value="Genomic_DNA"/>
</dbReference>
<gene>
    <name evidence="2" type="ORF">SAMN02745123_02400</name>
</gene>
<organism evidence="2 3">
    <name type="scientific">Desulforamulus aeronauticus DSM 10349</name>
    <dbReference type="NCBI Taxonomy" id="1121421"/>
    <lineage>
        <taxon>Bacteria</taxon>
        <taxon>Bacillati</taxon>
        <taxon>Bacillota</taxon>
        <taxon>Clostridia</taxon>
        <taxon>Eubacteriales</taxon>
        <taxon>Peptococcaceae</taxon>
        <taxon>Desulforamulus</taxon>
    </lineage>
</organism>
<accession>A0A1M6TNS5</accession>
<dbReference type="CDD" id="cd07750">
    <property type="entry name" value="PolyPPase_VTC_like"/>
    <property type="match status" value="1"/>
</dbReference>
<dbReference type="STRING" id="1121421.SAMN02745123_02400"/>
<evidence type="ECO:0000259" key="1">
    <source>
        <dbReference type="Pfam" id="PF09359"/>
    </source>
</evidence>
<dbReference type="Proteomes" id="UP000183997">
    <property type="component" value="Unassembled WGS sequence"/>
</dbReference>
<proteinExistence type="predicted"/>
<sequence length="226" mass="26130">MVQFRHEIKMGISAFDRVMLSSRLSHGLKRDGHTGPNGSYVVRSIYFDDDNDTAVKEKLAGVKYREKFRIRTYDSFASVIKLEKKVKNNGVGYKESARLTREECQSLLRGNYDFLIERSEAVCKQLYIKMRTGLFKPKTIVQYNREAYVWNPGRVRITIDSNLKTGIASIDFLNFELPLTSAMDNGNSILEIKYDSFLPAHISNLIKLDSRQKGAFSKYVLCRRYR</sequence>
<keyword evidence="3" id="KW-1185">Reference proteome</keyword>